<reference evidence="3" key="1">
    <citation type="submission" date="2021-01" db="EMBL/GenBank/DDBJ databases">
        <authorList>
            <person name="Corre E."/>
            <person name="Pelletier E."/>
            <person name="Niang G."/>
            <person name="Scheremetjew M."/>
            <person name="Finn R."/>
            <person name="Kale V."/>
            <person name="Holt S."/>
            <person name="Cochrane G."/>
            <person name="Meng A."/>
            <person name="Brown T."/>
            <person name="Cohen L."/>
        </authorList>
    </citation>
    <scope>NUCLEOTIDE SEQUENCE</scope>
    <source>
        <strain evidence="3">CCMP1320</strain>
    </source>
</reference>
<evidence type="ECO:0000256" key="1">
    <source>
        <dbReference type="SAM" id="MobiDB-lite"/>
    </source>
</evidence>
<organism evidence="3">
    <name type="scientific">Dunaliella tertiolecta</name>
    <name type="common">Green alga</name>
    <dbReference type="NCBI Taxonomy" id="3047"/>
    <lineage>
        <taxon>Eukaryota</taxon>
        <taxon>Viridiplantae</taxon>
        <taxon>Chlorophyta</taxon>
        <taxon>core chlorophytes</taxon>
        <taxon>Chlorophyceae</taxon>
        <taxon>CS clade</taxon>
        <taxon>Chlamydomonadales</taxon>
        <taxon>Dunaliellaceae</taxon>
        <taxon>Dunaliella</taxon>
    </lineage>
</organism>
<feature type="region of interest" description="Disordered" evidence="1">
    <location>
        <begin position="1"/>
        <end position="30"/>
    </location>
</feature>
<name>A0A6S8NVI5_DUNTE</name>
<feature type="compositionally biased region" description="Polar residues" evidence="1">
    <location>
        <begin position="1"/>
        <end position="13"/>
    </location>
</feature>
<dbReference type="AlphaFoldDB" id="A0A6S8NVI5"/>
<evidence type="ECO:0000313" key="3">
    <source>
        <dbReference type="EMBL" id="CAE0504649.1"/>
    </source>
</evidence>
<sequence length="100" mass="10680">MQGASDPSCSSGEQADVGCSGSRGTPQPSSVSMFAVRKNIMLADVKLSASMLPISNWSVQLDMSFSICTNTVIKAIVPTCLEYRFVNNAAPFTRFATSQH</sequence>
<gene>
    <name evidence="2" type="ORF">DTER00134_LOCUS19718</name>
    <name evidence="3" type="ORF">DTER00134_LOCUS19722</name>
</gene>
<accession>A0A6S8NVI5</accession>
<protein>
    <submittedName>
        <fullName evidence="3">Uncharacterized protein</fullName>
    </submittedName>
</protein>
<evidence type="ECO:0000313" key="2">
    <source>
        <dbReference type="EMBL" id="CAE0504645.1"/>
    </source>
</evidence>
<dbReference type="EMBL" id="HBIP01032372">
    <property type="protein sequence ID" value="CAE0504645.1"/>
    <property type="molecule type" value="Transcribed_RNA"/>
</dbReference>
<dbReference type="EMBL" id="HBIP01032377">
    <property type="protein sequence ID" value="CAE0504649.1"/>
    <property type="molecule type" value="Transcribed_RNA"/>
</dbReference>
<proteinExistence type="predicted"/>